<keyword evidence="6 11" id="KW-0812">Transmembrane</keyword>
<evidence type="ECO:0000256" key="1">
    <source>
        <dbReference type="ARBA" id="ARBA00004141"/>
    </source>
</evidence>
<keyword evidence="5" id="KW-0934">Plastid</keyword>
<feature type="compositionally biased region" description="Basic residues" evidence="10">
    <location>
        <begin position="128"/>
        <end position="138"/>
    </location>
</feature>
<keyword evidence="8 11" id="KW-1133">Transmembrane helix</keyword>
<dbReference type="GO" id="GO:0009507">
    <property type="term" value="C:chloroplast"/>
    <property type="evidence" value="ECO:0007669"/>
    <property type="project" value="UniProtKB-SubCell"/>
</dbReference>
<evidence type="ECO:0000256" key="3">
    <source>
        <dbReference type="ARBA" id="ARBA00006143"/>
    </source>
</evidence>
<dbReference type="PANTHER" id="PTHR31272:SF6">
    <property type="entry name" value="CYTOCHROME C-TYPE BIOGENESIS CCDA-LIKE CHLOROPLASTIC PROTEIN"/>
    <property type="match status" value="1"/>
</dbReference>
<feature type="transmembrane region" description="Helical" evidence="11">
    <location>
        <begin position="314"/>
        <end position="337"/>
    </location>
</feature>
<comment type="similarity">
    <text evidence="3">Belongs to the DsbD family.</text>
</comment>
<proteinExistence type="inferred from homology"/>
<dbReference type="Gene3D" id="3.80.10.10">
    <property type="entry name" value="Ribonuclease Inhibitor"/>
    <property type="match status" value="4"/>
</dbReference>
<keyword evidence="7" id="KW-0201">Cytochrome c-type biogenesis</keyword>
<feature type="chain" id="PRO_5005188800" description="Cytochrome C biogenesis protein transmembrane domain-containing protein" evidence="12">
    <location>
        <begin position="22"/>
        <end position="1357"/>
    </location>
</feature>
<dbReference type="Pfam" id="PF13516">
    <property type="entry name" value="LRR_6"/>
    <property type="match status" value="3"/>
</dbReference>
<dbReference type="GO" id="GO:0016020">
    <property type="term" value="C:membrane"/>
    <property type="evidence" value="ECO:0007669"/>
    <property type="project" value="UniProtKB-SubCell"/>
</dbReference>
<sequence length="1357" mass="142573">MKRLLLGLSLCASFLCLSVRARSSHIPLFQSPPLGRFRSLSAKRRLVSPTSPKETALREDKRTTLSAVDPGVLLYQLQQGAGDLVTQQLTHVTPLSFALLFGTGLITALSPCSAALLPLTIAYLSGGRKGKGRRRRRRASADGQLSSTEVLSEGGATSVDGEETAPGVGVMKLPDAEEEEEADLPLPLAASLFALGLCFSLSSLGLLASLAGAGIFGQLRIEVLLSPEVSTYIDVLPLLAALLAVGMGLNVLGLLDVSFPSIDLMPGKKESEKNMPKSLQAFAFGASSGLVSTPCSTPVLAAVLAFVAKEQDPLLGAALLLAYTAGFSAPVIAAGVASSSVLEAVTKGSSKLQWITPLTGSALCSGKVGGRKEWRRWGEERREGAGATQTEPEIARPNELTLTALASVLAHTSPTEELISLLASDKESYGVAWLLLHFMKSKRITQFPLLNLDLSEYSLGPRKLRLFLASLPGGFEATESITCGPAVCKEPVLSALVLALQRLKGLEAQKKGASGLKTLCLAKTMLKEHPANALLHSTPSSLENLDLSANCLRTSSLETLGYLISSKWLPSIISLDLSKNLLGPPGVSALSNGLASGPSLPLETLRLFGAQAKTEGIQALSEALKAKKTTRLRTLDLGHNYVWPAGLQHFADAAGEGALPELRVLILKQNALTLTNGTNPTETDYAPLTQLLASTDWPNLEELDLRICCVGSEGGQVCAQGIAGGKFPKLRILNLCHARVRASGIVALGNALAEGKSPALQVLDVTGDLGEPAGGGEEWTAGLARAMDLSHLSHLSSLLAESRADIFGEGFASLSQSLAKGKCPQIKILEIDACTHHPGASVDEGVENLAGALRESKLPLLERLVLRAGLTEPAGGGPQAALGRGLGAGGLSCLQALVLMWKAQDEQGMWGLAEGLEAEGLPALRELKLTMFYHGGGEGSRALGRAVGSGKLPSLRDVYLNWTGNQGFASLCDGILTPGAPRRLAERRVEVKIHLNGSQVEIPEQERDAALFGLAACIRSGAVPKLTSLMLGMGARGLQVGPQAARAFGESLTHPEAKLDSLRTLILTDSLFRGNTVEEQERGLSALLEGMAGGSGSLTAPLSLDIERRAQRGVLGPASSLQLAEAIKRGKVAGLSTLKADTSRVGSLGMQAICLALSCPDVTEIKRLHFSPIIDAPAAAAAPQTGVVQQAMLSMALGSGQMNGLEELYIAGPLLSEGTRLLLSALSSGAFRALRSLELIAIAQDEHIRVQLPGMLTEFVIAEKLPALTELKITASRMNDEGVTTLTQGWTARPPPPLEQLRLTSTQITNEGAQTLVSFISSGRMPSLERLDLRINQVDAAAHQALSASLPLVTSYF</sequence>
<feature type="transmembrane region" description="Helical" evidence="11">
    <location>
        <begin position="279"/>
        <end position="308"/>
    </location>
</feature>
<dbReference type="SUPFAM" id="SSF52047">
    <property type="entry name" value="RNI-like"/>
    <property type="match status" value="2"/>
</dbReference>
<evidence type="ECO:0000256" key="6">
    <source>
        <dbReference type="ARBA" id="ARBA00022692"/>
    </source>
</evidence>
<evidence type="ECO:0000256" key="4">
    <source>
        <dbReference type="ARBA" id="ARBA00022528"/>
    </source>
</evidence>
<dbReference type="InterPro" id="IPR051790">
    <property type="entry name" value="Cytochrome_c-biogenesis_DsbD"/>
</dbReference>
<organism evidence="14">
    <name type="scientific">Chromera velia CCMP2878</name>
    <dbReference type="NCBI Taxonomy" id="1169474"/>
    <lineage>
        <taxon>Eukaryota</taxon>
        <taxon>Sar</taxon>
        <taxon>Alveolata</taxon>
        <taxon>Colpodellida</taxon>
        <taxon>Chromeraceae</taxon>
        <taxon>Chromera</taxon>
    </lineage>
</organism>
<feature type="signal peptide" evidence="12">
    <location>
        <begin position="1"/>
        <end position="21"/>
    </location>
</feature>
<feature type="domain" description="Cytochrome C biogenesis protein transmembrane" evidence="13">
    <location>
        <begin position="191"/>
        <end position="344"/>
    </location>
</feature>
<evidence type="ECO:0000256" key="5">
    <source>
        <dbReference type="ARBA" id="ARBA00022640"/>
    </source>
</evidence>
<evidence type="ECO:0000313" key="14">
    <source>
        <dbReference type="EMBL" id="CEM09483.1"/>
    </source>
</evidence>
<evidence type="ECO:0000256" key="7">
    <source>
        <dbReference type="ARBA" id="ARBA00022748"/>
    </source>
</evidence>
<dbReference type="InterPro" id="IPR003834">
    <property type="entry name" value="Cyt_c_assmbl_TM_dom"/>
</dbReference>
<dbReference type="SMART" id="SM00368">
    <property type="entry name" value="LRR_RI"/>
    <property type="match status" value="8"/>
</dbReference>
<dbReference type="InterPro" id="IPR032675">
    <property type="entry name" value="LRR_dom_sf"/>
</dbReference>
<dbReference type="EMBL" id="CDMZ01000221">
    <property type="protein sequence ID" value="CEM09483.1"/>
    <property type="molecule type" value="Genomic_DNA"/>
</dbReference>
<keyword evidence="12" id="KW-0732">Signal</keyword>
<dbReference type="PANTHER" id="PTHR31272">
    <property type="entry name" value="CYTOCHROME C-TYPE BIOGENESIS PROTEIN HI_1454-RELATED"/>
    <property type="match status" value="1"/>
</dbReference>
<evidence type="ECO:0000256" key="10">
    <source>
        <dbReference type="SAM" id="MobiDB-lite"/>
    </source>
</evidence>
<dbReference type="InterPro" id="IPR001611">
    <property type="entry name" value="Leu-rich_rpt"/>
</dbReference>
<evidence type="ECO:0000256" key="8">
    <source>
        <dbReference type="ARBA" id="ARBA00022989"/>
    </source>
</evidence>
<gene>
    <name evidence="14" type="ORF">Cvel_182</name>
</gene>
<protein>
    <recommendedName>
        <fullName evidence="13">Cytochrome C biogenesis protein transmembrane domain-containing protein</fullName>
    </recommendedName>
</protein>
<keyword evidence="9 11" id="KW-0472">Membrane</keyword>
<dbReference type="GO" id="GO:0017004">
    <property type="term" value="P:cytochrome complex assembly"/>
    <property type="evidence" value="ECO:0007669"/>
    <property type="project" value="UniProtKB-KW"/>
</dbReference>
<dbReference type="VEuPathDB" id="CryptoDB:Cvel_182"/>
<evidence type="ECO:0000259" key="13">
    <source>
        <dbReference type="Pfam" id="PF02683"/>
    </source>
</evidence>
<comment type="subcellular location">
    <subcellularLocation>
        <location evidence="1">Membrane</location>
        <topology evidence="1">Multi-pass membrane protein</topology>
    </subcellularLocation>
    <subcellularLocation>
        <location evidence="2">Plastid</location>
        <location evidence="2">Chloroplast</location>
    </subcellularLocation>
</comment>
<dbReference type="PhylomeDB" id="A0A0G4FAE9"/>
<keyword evidence="4" id="KW-0150">Chloroplast</keyword>
<evidence type="ECO:0000256" key="2">
    <source>
        <dbReference type="ARBA" id="ARBA00004229"/>
    </source>
</evidence>
<feature type="transmembrane region" description="Helical" evidence="11">
    <location>
        <begin position="236"/>
        <end position="259"/>
    </location>
</feature>
<name>A0A0G4FAE9_9ALVE</name>
<accession>A0A0G4FAE9</accession>
<evidence type="ECO:0000256" key="12">
    <source>
        <dbReference type="SAM" id="SignalP"/>
    </source>
</evidence>
<reference evidence="14" key="1">
    <citation type="submission" date="2014-11" db="EMBL/GenBank/DDBJ databases">
        <authorList>
            <person name="Otto D Thomas"/>
            <person name="Naeem Raeece"/>
        </authorList>
    </citation>
    <scope>NUCLEOTIDE SEQUENCE</scope>
</reference>
<feature type="transmembrane region" description="Helical" evidence="11">
    <location>
        <begin position="97"/>
        <end position="126"/>
    </location>
</feature>
<evidence type="ECO:0000256" key="11">
    <source>
        <dbReference type="SAM" id="Phobius"/>
    </source>
</evidence>
<dbReference type="Pfam" id="PF02683">
    <property type="entry name" value="DsbD_TM"/>
    <property type="match status" value="1"/>
</dbReference>
<evidence type="ECO:0000256" key="9">
    <source>
        <dbReference type="ARBA" id="ARBA00023136"/>
    </source>
</evidence>
<feature type="region of interest" description="Disordered" evidence="10">
    <location>
        <begin position="127"/>
        <end position="168"/>
    </location>
</feature>